<name>A0A5N5CVX2_9PEZI</name>
<dbReference type="EMBL" id="VCHE01000190">
    <property type="protein sequence ID" value="KAB2569493.1"/>
    <property type="molecule type" value="Genomic_DNA"/>
</dbReference>
<evidence type="ECO:0000313" key="3">
    <source>
        <dbReference type="Proteomes" id="UP000325902"/>
    </source>
</evidence>
<dbReference type="Proteomes" id="UP000325902">
    <property type="component" value="Unassembled WGS sequence"/>
</dbReference>
<accession>A0A5N5CVX2</accession>
<keyword evidence="3" id="KW-1185">Reference proteome</keyword>
<dbReference type="InterPro" id="IPR032710">
    <property type="entry name" value="NTF2-like_dom_sf"/>
</dbReference>
<sequence length="162" mass="17610">MHFPHLFVLADTCLLAAATSNSLLCTSLPDLPAGIAKTPGALLDLQRQTTAIWAQAYADKDVDTLLAYTMEPYIQHNPGAPSGKAIAAAGLKQILSAPNLVNNVTRTISDLDYVALHIHRQQPGTLDKAIVDIFRLNGTCITEHWDVQQVMYPNATNPLAYF</sequence>
<dbReference type="SUPFAM" id="SSF54427">
    <property type="entry name" value="NTF2-like"/>
    <property type="match status" value="1"/>
</dbReference>
<dbReference type="OrthoDB" id="2820488at2759"/>
<keyword evidence="1" id="KW-0732">Signal</keyword>
<organism evidence="2 3">
    <name type="scientific">Lasiodiplodia theobromae</name>
    <dbReference type="NCBI Taxonomy" id="45133"/>
    <lineage>
        <taxon>Eukaryota</taxon>
        <taxon>Fungi</taxon>
        <taxon>Dikarya</taxon>
        <taxon>Ascomycota</taxon>
        <taxon>Pezizomycotina</taxon>
        <taxon>Dothideomycetes</taxon>
        <taxon>Dothideomycetes incertae sedis</taxon>
        <taxon>Botryosphaeriales</taxon>
        <taxon>Botryosphaeriaceae</taxon>
        <taxon>Lasiodiplodia</taxon>
    </lineage>
</organism>
<evidence type="ECO:0000313" key="2">
    <source>
        <dbReference type="EMBL" id="KAB2569493.1"/>
    </source>
</evidence>
<gene>
    <name evidence="2" type="ORF">DBV05_g11832</name>
</gene>
<dbReference type="Gene3D" id="3.10.450.50">
    <property type="match status" value="1"/>
</dbReference>
<evidence type="ECO:0008006" key="4">
    <source>
        <dbReference type="Google" id="ProtNLM"/>
    </source>
</evidence>
<evidence type="ECO:0000256" key="1">
    <source>
        <dbReference type="SAM" id="SignalP"/>
    </source>
</evidence>
<feature type="signal peptide" evidence="1">
    <location>
        <begin position="1"/>
        <end position="18"/>
    </location>
</feature>
<feature type="chain" id="PRO_5024992568" description="SnoaL-like domain-containing protein" evidence="1">
    <location>
        <begin position="19"/>
        <end position="162"/>
    </location>
</feature>
<protein>
    <recommendedName>
        <fullName evidence="4">SnoaL-like domain-containing protein</fullName>
    </recommendedName>
</protein>
<proteinExistence type="predicted"/>
<comment type="caution">
    <text evidence="2">The sequence shown here is derived from an EMBL/GenBank/DDBJ whole genome shotgun (WGS) entry which is preliminary data.</text>
</comment>
<reference evidence="2 3" key="1">
    <citation type="journal article" date="2019" name="Sci. Rep.">
        <title>A multi-omics analysis of the grapevine pathogen Lasiodiplodia theobromae reveals that temperature affects the expression of virulence- and pathogenicity-related genes.</title>
        <authorList>
            <person name="Felix C."/>
            <person name="Meneses R."/>
            <person name="Goncalves M.F.M."/>
            <person name="Tilleman L."/>
            <person name="Duarte A.S."/>
            <person name="Jorrin-Novo J.V."/>
            <person name="Van de Peer Y."/>
            <person name="Deforce D."/>
            <person name="Van Nieuwerburgh F."/>
            <person name="Esteves A.C."/>
            <person name="Alves A."/>
        </authorList>
    </citation>
    <scope>NUCLEOTIDE SEQUENCE [LARGE SCALE GENOMIC DNA]</scope>
    <source>
        <strain evidence="2 3">LA-SOL3</strain>
    </source>
</reference>
<dbReference type="AlphaFoldDB" id="A0A5N5CVX2"/>